<reference evidence="3" key="1">
    <citation type="submission" date="2018-05" db="EMBL/GenBank/DDBJ databases">
        <title>Draft genome of Mucuna pruriens seed.</title>
        <authorList>
            <person name="Nnadi N.E."/>
            <person name="Vos R."/>
            <person name="Hasami M.H."/>
            <person name="Devisetty U.K."/>
            <person name="Aguiy J.C."/>
        </authorList>
    </citation>
    <scope>NUCLEOTIDE SEQUENCE [LARGE SCALE GENOMIC DNA]</scope>
    <source>
        <strain evidence="3">JCA_2017</strain>
    </source>
</reference>
<evidence type="ECO:0000259" key="2">
    <source>
        <dbReference type="PROSITE" id="PS50089"/>
    </source>
</evidence>
<keyword evidence="1" id="KW-0479">Metal-binding</keyword>
<dbReference type="InterPro" id="IPR044249">
    <property type="entry name" value="XERICO-like"/>
</dbReference>
<dbReference type="GO" id="GO:0008270">
    <property type="term" value="F:zinc ion binding"/>
    <property type="evidence" value="ECO:0007669"/>
    <property type="project" value="UniProtKB-KW"/>
</dbReference>
<dbReference type="Pfam" id="PF13639">
    <property type="entry name" value="zf-RING_2"/>
    <property type="match status" value="1"/>
</dbReference>
<dbReference type="AlphaFoldDB" id="A0A371GTS5"/>
<dbReference type="EMBL" id="QJKJ01004497">
    <property type="protein sequence ID" value="RDX93925.1"/>
    <property type="molecule type" value="Genomic_DNA"/>
</dbReference>
<dbReference type="Gene3D" id="3.30.40.10">
    <property type="entry name" value="Zinc/RING finger domain, C3HC4 (zinc finger)"/>
    <property type="match status" value="1"/>
</dbReference>
<gene>
    <name evidence="3" type="primary">XERICO</name>
    <name evidence="3" type="ORF">CR513_23748</name>
</gene>
<dbReference type="STRING" id="157652.A0A371GTS5"/>
<dbReference type="InterPro" id="IPR013083">
    <property type="entry name" value="Znf_RING/FYVE/PHD"/>
</dbReference>
<dbReference type="Proteomes" id="UP000257109">
    <property type="component" value="Unassembled WGS sequence"/>
</dbReference>
<keyword evidence="4" id="KW-1185">Reference proteome</keyword>
<dbReference type="InterPro" id="IPR001841">
    <property type="entry name" value="Znf_RING"/>
</dbReference>
<organism evidence="3 4">
    <name type="scientific">Mucuna pruriens</name>
    <name type="common">Velvet bean</name>
    <name type="synonym">Dolichos pruriens</name>
    <dbReference type="NCBI Taxonomy" id="157652"/>
    <lineage>
        <taxon>Eukaryota</taxon>
        <taxon>Viridiplantae</taxon>
        <taxon>Streptophyta</taxon>
        <taxon>Embryophyta</taxon>
        <taxon>Tracheophyta</taxon>
        <taxon>Spermatophyta</taxon>
        <taxon>Magnoliopsida</taxon>
        <taxon>eudicotyledons</taxon>
        <taxon>Gunneridae</taxon>
        <taxon>Pentapetalae</taxon>
        <taxon>rosids</taxon>
        <taxon>fabids</taxon>
        <taxon>Fabales</taxon>
        <taxon>Fabaceae</taxon>
        <taxon>Papilionoideae</taxon>
        <taxon>50 kb inversion clade</taxon>
        <taxon>NPAAA clade</taxon>
        <taxon>indigoferoid/millettioid clade</taxon>
        <taxon>Phaseoleae</taxon>
        <taxon>Mucuna</taxon>
    </lineage>
</organism>
<dbReference type="OrthoDB" id="8062037at2759"/>
<evidence type="ECO:0000313" key="3">
    <source>
        <dbReference type="EMBL" id="RDX93925.1"/>
    </source>
</evidence>
<keyword evidence="1" id="KW-0862">Zinc</keyword>
<dbReference type="SUPFAM" id="SSF57850">
    <property type="entry name" value="RING/U-box"/>
    <property type="match status" value="1"/>
</dbReference>
<dbReference type="PROSITE" id="PS50089">
    <property type="entry name" value="ZF_RING_2"/>
    <property type="match status" value="1"/>
</dbReference>
<feature type="domain" description="RING-type" evidence="2">
    <location>
        <begin position="80"/>
        <end position="122"/>
    </location>
</feature>
<comment type="caution">
    <text evidence="3">The sequence shown here is derived from an EMBL/GenBank/DDBJ whole genome shotgun (WGS) entry which is preliminary data.</text>
</comment>
<evidence type="ECO:0000313" key="4">
    <source>
        <dbReference type="Proteomes" id="UP000257109"/>
    </source>
</evidence>
<dbReference type="PANTHER" id="PTHR47258:SF1">
    <property type="entry name" value="E3 UBIQUITIN-PROTEIN LIGASE XERICO-RELATED"/>
    <property type="match status" value="1"/>
</dbReference>
<evidence type="ECO:0000256" key="1">
    <source>
        <dbReference type="PROSITE-ProRule" id="PRU00175"/>
    </source>
</evidence>
<proteinExistence type="predicted"/>
<dbReference type="PANTHER" id="PTHR47258">
    <property type="match status" value="1"/>
</dbReference>
<dbReference type="SMART" id="SM00184">
    <property type="entry name" value="RING"/>
    <property type="match status" value="1"/>
</dbReference>
<keyword evidence="1" id="KW-0863">Zinc-finger</keyword>
<accession>A0A371GTS5</accession>
<sequence>MSRNFGEVPFDVFAGIVRTILHIVGIQVSSSPSPDISQNPPEPFEFHLSPSEGFIEEFRSKTPTLRFGSMCGFKLPQHECCVCLTKFEPESEINSLSCGHLFHKVCLEKWLDYWNITCPLCRTPFMPQDDTSCPW</sequence>
<protein>
    <submittedName>
        <fullName evidence="3">E3 ubiquitin-protein ligase XERICO</fullName>
    </submittedName>
</protein>
<feature type="non-terminal residue" evidence="3">
    <location>
        <position position="1"/>
    </location>
</feature>
<name>A0A371GTS5_MUCPR</name>